<feature type="transmembrane region" description="Helical" evidence="1">
    <location>
        <begin position="112"/>
        <end position="135"/>
    </location>
</feature>
<gene>
    <name evidence="2" type="ORF">Fcan01_08505</name>
</gene>
<comment type="caution">
    <text evidence="2">The sequence shown here is derived from an EMBL/GenBank/DDBJ whole genome shotgun (WGS) entry which is preliminary data.</text>
</comment>
<evidence type="ECO:0000313" key="2">
    <source>
        <dbReference type="EMBL" id="OXA58257.1"/>
    </source>
</evidence>
<reference evidence="2 3" key="1">
    <citation type="submission" date="2015-12" db="EMBL/GenBank/DDBJ databases">
        <title>The genome of Folsomia candida.</title>
        <authorList>
            <person name="Faddeeva A."/>
            <person name="Derks M.F."/>
            <person name="Anvar Y."/>
            <person name="Smit S."/>
            <person name="Van Straalen N."/>
            <person name="Roelofs D."/>
        </authorList>
    </citation>
    <scope>NUCLEOTIDE SEQUENCE [LARGE SCALE GENOMIC DNA]</scope>
    <source>
        <strain evidence="2 3">VU population</strain>
        <tissue evidence="2">Whole body</tissue>
    </source>
</reference>
<accession>A0A226EM81</accession>
<dbReference type="EMBL" id="LNIX01000003">
    <property type="protein sequence ID" value="OXA58257.1"/>
    <property type="molecule type" value="Genomic_DNA"/>
</dbReference>
<dbReference type="OMA" id="GTERITH"/>
<dbReference type="AlphaFoldDB" id="A0A226EM81"/>
<keyword evidence="1" id="KW-0472">Membrane</keyword>
<keyword evidence="1" id="KW-0812">Transmembrane</keyword>
<protein>
    <submittedName>
        <fullName evidence="2">Uncharacterized protein</fullName>
    </submittedName>
</protein>
<evidence type="ECO:0000313" key="3">
    <source>
        <dbReference type="Proteomes" id="UP000198287"/>
    </source>
</evidence>
<proteinExistence type="predicted"/>
<feature type="transmembrane region" description="Helical" evidence="1">
    <location>
        <begin position="76"/>
        <end position="100"/>
    </location>
</feature>
<keyword evidence="3" id="KW-1185">Reference proteome</keyword>
<keyword evidence="1" id="KW-1133">Transmembrane helix</keyword>
<evidence type="ECO:0000256" key="1">
    <source>
        <dbReference type="SAM" id="Phobius"/>
    </source>
</evidence>
<name>A0A226EM81_FOLCA</name>
<feature type="transmembrane region" description="Helical" evidence="1">
    <location>
        <begin position="20"/>
        <end position="42"/>
    </location>
</feature>
<feature type="transmembrane region" description="Helical" evidence="1">
    <location>
        <begin position="201"/>
        <end position="219"/>
    </location>
</feature>
<sequence length="221" mass="24783">MSNVSLSTDSNSHVNPTLHYILSVPGWLRITNLALGLLCIILSSIGHSDDFRGEGEAWVPYVYYYGLGYNEERANVWSLIVICVCFTTSSVFLLLLLSTAGAVKRWRAWNRFLNLSLAFLLLTGWISGLLGFLLFRQGCCRVEVFGTERITHELDGYAQACLCLINPHNDPDRSYPVLLYQDAPTGIQFVKVQPHHANAHITNLISMLINVIVYFVAAFKV</sequence>
<dbReference type="Proteomes" id="UP000198287">
    <property type="component" value="Unassembled WGS sequence"/>
</dbReference>
<organism evidence="2 3">
    <name type="scientific">Folsomia candida</name>
    <name type="common">Springtail</name>
    <dbReference type="NCBI Taxonomy" id="158441"/>
    <lineage>
        <taxon>Eukaryota</taxon>
        <taxon>Metazoa</taxon>
        <taxon>Ecdysozoa</taxon>
        <taxon>Arthropoda</taxon>
        <taxon>Hexapoda</taxon>
        <taxon>Collembola</taxon>
        <taxon>Entomobryomorpha</taxon>
        <taxon>Isotomoidea</taxon>
        <taxon>Isotomidae</taxon>
        <taxon>Proisotominae</taxon>
        <taxon>Folsomia</taxon>
    </lineage>
</organism>